<keyword evidence="2" id="KW-0812">Transmembrane</keyword>
<feature type="compositionally biased region" description="Polar residues" evidence="1">
    <location>
        <begin position="354"/>
        <end position="363"/>
    </location>
</feature>
<evidence type="ECO:0000313" key="3">
    <source>
        <dbReference type="EMBL" id="APU18038.1"/>
    </source>
</evidence>
<feature type="region of interest" description="Disordered" evidence="1">
    <location>
        <begin position="354"/>
        <end position="418"/>
    </location>
</feature>
<keyword evidence="4" id="KW-1185">Reference proteome</keyword>
<reference evidence="4" key="1">
    <citation type="submission" date="2016-06" db="EMBL/GenBank/DDBJ databases">
        <title>Complete genome sequence of Actinoalloteichus fjordicus DSM 46855 (=ADI127-17), type strain of the new species Actinoalloteichus fjordicus.</title>
        <authorList>
            <person name="Ruckert C."/>
            <person name="Nouioui I."/>
            <person name="Willmese J."/>
            <person name="van Wezel G."/>
            <person name="Klenk H.-P."/>
            <person name="Kalinowski J."/>
            <person name="Zotchev S.B."/>
        </authorList>
    </citation>
    <scope>NUCLEOTIDE SEQUENCE [LARGE SCALE GENOMIC DNA]</scope>
    <source>
        <strain evidence="4">ADI127-7</strain>
    </source>
</reference>
<proteinExistence type="predicted"/>
<dbReference type="Gene3D" id="3.30.200.20">
    <property type="entry name" value="Phosphorylase Kinase, domain 1"/>
    <property type="match status" value="1"/>
</dbReference>
<evidence type="ECO:0008006" key="5">
    <source>
        <dbReference type="Google" id="ProtNLM"/>
    </source>
</evidence>
<dbReference type="KEGG" id="acad:UA74_30235"/>
<protein>
    <recommendedName>
        <fullName evidence="5">Peptidoglycan biosynthesis protein MviN</fullName>
    </recommendedName>
</protein>
<dbReference type="AlphaFoldDB" id="A0AAC9PV98"/>
<gene>
    <name evidence="3" type="ORF">UA74_30235</name>
</gene>
<accession>A0AAC9PV98</accession>
<evidence type="ECO:0000256" key="2">
    <source>
        <dbReference type="SAM" id="Phobius"/>
    </source>
</evidence>
<dbReference type="RefSeq" id="WP_075766386.1">
    <property type="nucleotide sequence ID" value="NZ_CP016076.1"/>
</dbReference>
<name>A0AAC9PV98_9PSEU</name>
<dbReference type="Gene3D" id="1.10.510.10">
    <property type="entry name" value="Transferase(Phosphotransferase) domain 1"/>
    <property type="match status" value="1"/>
</dbReference>
<keyword evidence="2" id="KW-0472">Membrane</keyword>
<evidence type="ECO:0000256" key="1">
    <source>
        <dbReference type="SAM" id="MobiDB-lite"/>
    </source>
</evidence>
<dbReference type="InterPro" id="IPR011009">
    <property type="entry name" value="Kinase-like_dom_sf"/>
</dbReference>
<dbReference type="SUPFAM" id="SSF56112">
    <property type="entry name" value="Protein kinase-like (PK-like)"/>
    <property type="match status" value="1"/>
</dbReference>
<organism evidence="3 4">
    <name type="scientific">Actinoalloteichus fjordicus</name>
    <dbReference type="NCBI Taxonomy" id="1612552"/>
    <lineage>
        <taxon>Bacteria</taxon>
        <taxon>Bacillati</taxon>
        <taxon>Actinomycetota</taxon>
        <taxon>Actinomycetes</taxon>
        <taxon>Pseudonocardiales</taxon>
        <taxon>Pseudonocardiaceae</taxon>
        <taxon>Actinoalloteichus</taxon>
    </lineage>
</organism>
<keyword evidence="2" id="KW-1133">Transmembrane helix</keyword>
<dbReference type="Proteomes" id="UP000185511">
    <property type="component" value="Chromosome"/>
</dbReference>
<feature type="region of interest" description="Disordered" evidence="1">
    <location>
        <begin position="287"/>
        <end position="320"/>
    </location>
</feature>
<evidence type="ECO:0000313" key="4">
    <source>
        <dbReference type="Proteomes" id="UP000185511"/>
    </source>
</evidence>
<sequence>MSGKPTEYIAPNRKDIGQGVEDAGLAPGTVLGDGRYRLIGNVGQDVRGGAQLWRAKDSALGRDVALTILVGDRSDTQVNARARRALERAMHAASFHCVGAARVLDVISAKHGLAESDRVLGIVVAEWTHGTDLAELVKDNPVPPATAARLLQSLAVAVETAHHVGLVLGIDHPQRIRVSADGELRFAFPGVRPEASATDDVRGLGAVLFYLLTGRWPLAEAPEGVPTVQMQKDGVPVTPRSLRPIVPLELSNAAVKALAGPDSTINTGGIRTAAAMIPVLERAAATEDSGTNVMHQSPIGNPAPENDVWRERDPEPDQARKRKLSVGMAILGVATLLIVGWLGFQVAQMFAPGGSSSAQNSILPSGVTEDGEGGDDEEEPDSGPPVAAGPITPAGAAEWQPPGATLDHPNRAGDAIDGDASTAWTTSAYFESFDSDRAYKPGVGLMVSFSEATRLAQATVNSPSAGGVIEIRSSPTATPGSVDETTLLGTLSLSGGDTSLDFDEVVEGQHILLWVTGIVPVDGGYQTRINEVTFQTAE</sequence>
<feature type="compositionally biased region" description="Acidic residues" evidence="1">
    <location>
        <begin position="369"/>
        <end position="381"/>
    </location>
</feature>
<feature type="compositionally biased region" description="Basic and acidic residues" evidence="1">
    <location>
        <begin position="307"/>
        <end position="319"/>
    </location>
</feature>
<feature type="compositionally biased region" description="Polar residues" evidence="1">
    <location>
        <begin position="288"/>
        <end position="299"/>
    </location>
</feature>
<dbReference type="CDD" id="cd13973">
    <property type="entry name" value="PK_MviN-like"/>
    <property type="match status" value="1"/>
</dbReference>
<dbReference type="EMBL" id="CP016076">
    <property type="protein sequence ID" value="APU18038.1"/>
    <property type="molecule type" value="Genomic_DNA"/>
</dbReference>
<feature type="transmembrane region" description="Helical" evidence="2">
    <location>
        <begin position="324"/>
        <end position="344"/>
    </location>
</feature>